<accession>A0ABX9WAS5</accession>
<keyword evidence="3" id="KW-0862">Zinc</keyword>
<feature type="domain" description="Glucose dehydrogenase C-terminal" evidence="6">
    <location>
        <begin position="147"/>
        <end position="349"/>
    </location>
</feature>
<evidence type="ECO:0000313" key="8">
    <source>
        <dbReference type="Proteomes" id="UP000280698"/>
    </source>
</evidence>
<organism evidence="7 8">
    <name type="scientific">Micromonospora solifontis</name>
    <dbReference type="NCBI Taxonomy" id="2487138"/>
    <lineage>
        <taxon>Bacteria</taxon>
        <taxon>Bacillati</taxon>
        <taxon>Actinomycetota</taxon>
        <taxon>Actinomycetes</taxon>
        <taxon>Micromonosporales</taxon>
        <taxon>Micromonosporaceae</taxon>
        <taxon>Micromonospora</taxon>
    </lineage>
</organism>
<dbReference type="CDD" id="cd08230">
    <property type="entry name" value="glucose_DH"/>
    <property type="match status" value="1"/>
</dbReference>
<evidence type="ECO:0000256" key="4">
    <source>
        <dbReference type="ARBA" id="ARBA00023002"/>
    </source>
</evidence>
<name>A0ABX9WAS5_9ACTN</name>
<keyword evidence="4" id="KW-0560">Oxidoreductase</keyword>
<keyword evidence="8" id="KW-1185">Reference proteome</keyword>
<comment type="cofactor">
    <cofactor evidence="1">
        <name>Zn(2+)</name>
        <dbReference type="ChEBI" id="CHEBI:29105"/>
    </cofactor>
</comment>
<feature type="domain" description="Alcohol dehydrogenase-like N-terminal" evidence="5">
    <location>
        <begin position="30"/>
        <end position="138"/>
    </location>
</feature>
<evidence type="ECO:0000256" key="3">
    <source>
        <dbReference type="ARBA" id="ARBA00022833"/>
    </source>
</evidence>
<protein>
    <submittedName>
        <fullName evidence="7">Theronine dehydrogenase</fullName>
    </submittedName>
</protein>
<dbReference type="Proteomes" id="UP000280698">
    <property type="component" value="Unassembled WGS sequence"/>
</dbReference>
<dbReference type="Gene3D" id="3.40.50.720">
    <property type="entry name" value="NAD(P)-binding Rossmann-like Domain"/>
    <property type="match status" value="1"/>
</dbReference>
<evidence type="ECO:0000256" key="2">
    <source>
        <dbReference type="ARBA" id="ARBA00022723"/>
    </source>
</evidence>
<comment type="caution">
    <text evidence="7">The sequence shown here is derived from an EMBL/GenBank/DDBJ whole genome shotgun (WGS) entry which is preliminary data.</text>
</comment>
<proteinExistence type="predicted"/>
<dbReference type="PANTHER" id="PTHR43189:SF2">
    <property type="entry name" value="GLUCOSE 1-DEHYDROGENASE"/>
    <property type="match status" value="1"/>
</dbReference>
<dbReference type="InterPro" id="IPR011032">
    <property type="entry name" value="GroES-like_sf"/>
</dbReference>
<dbReference type="PANTHER" id="PTHR43189">
    <property type="entry name" value="ZINC-TYPE ALCOHOL DEHYDROGENASE-LIKE PROTEIN C1198.01-RELATED"/>
    <property type="match status" value="1"/>
</dbReference>
<dbReference type="SUPFAM" id="SSF50129">
    <property type="entry name" value="GroES-like"/>
    <property type="match status" value="1"/>
</dbReference>
<dbReference type="EMBL" id="RJLN01000099">
    <property type="protein sequence ID" value="RNL90368.1"/>
    <property type="molecule type" value="Genomic_DNA"/>
</dbReference>
<keyword evidence="2" id="KW-0479">Metal-binding</keyword>
<evidence type="ECO:0000259" key="6">
    <source>
        <dbReference type="Pfam" id="PF16912"/>
    </source>
</evidence>
<dbReference type="InterPro" id="IPR036291">
    <property type="entry name" value="NAD(P)-bd_dom_sf"/>
</dbReference>
<dbReference type="Pfam" id="PF08240">
    <property type="entry name" value="ADH_N"/>
    <property type="match status" value="1"/>
</dbReference>
<dbReference type="Pfam" id="PF16912">
    <property type="entry name" value="Glu_dehyd_C"/>
    <property type="match status" value="1"/>
</dbReference>
<dbReference type="SUPFAM" id="SSF51735">
    <property type="entry name" value="NAD(P)-binding Rossmann-fold domains"/>
    <property type="match status" value="1"/>
</dbReference>
<reference evidence="7 8" key="1">
    <citation type="submission" date="2018-11" db="EMBL/GenBank/DDBJ databases">
        <title>Micromonospora sp. PPF5-17, a new actinomycetes isolated from a hot spring soil.</title>
        <authorList>
            <person name="Thawai C."/>
        </authorList>
    </citation>
    <scope>NUCLEOTIDE SEQUENCE [LARGE SCALE GENOMIC DNA]</scope>
    <source>
        <strain evidence="7 8">PPF5-17</strain>
    </source>
</reference>
<dbReference type="InterPro" id="IPR031640">
    <property type="entry name" value="Glu_dehyd_C"/>
</dbReference>
<dbReference type="InterPro" id="IPR013154">
    <property type="entry name" value="ADH-like_N"/>
</dbReference>
<evidence type="ECO:0000256" key="1">
    <source>
        <dbReference type="ARBA" id="ARBA00001947"/>
    </source>
</evidence>
<dbReference type="Gene3D" id="3.90.180.10">
    <property type="entry name" value="Medium-chain alcohol dehydrogenases, catalytic domain"/>
    <property type="match status" value="1"/>
</dbReference>
<gene>
    <name evidence="7" type="ORF">EFE23_24080</name>
</gene>
<evidence type="ECO:0000259" key="5">
    <source>
        <dbReference type="Pfam" id="PF08240"/>
    </source>
</evidence>
<evidence type="ECO:0000313" key="7">
    <source>
        <dbReference type="EMBL" id="RNL90368.1"/>
    </source>
</evidence>
<sequence>MNTVRAVTVTPGVPHSLQLADDWPEPAPEEGAILVQALAVGICGTDYEIISGAYGEAPPGQQRLVLGHESLGRVLEDPTGTLQPGDLVAGIVRHPDPVPCPNCAVGEWDMCRNGQYTEHGIKGLPGFARDRWRVQPKFAVGLDPVLAPVGMLLEPTSVVAKAWDHIERIGSRAEWKPQSVLVTGAGPIGLLAALLATQRELSVHVLDRNATGPKPELVRSLGATYHTTPVGELDFEPDVVVECTGAPSVVMDAMCKVGPTGIVCLTGVSSGGRTIDFDAGALNRALVLENNVVFGSVNANRRHWDLAAAALARADQAWLNSLITRRVPVSEYADAYTSGGEDIKVVLDFAQ</sequence>